<dbReference type="InterPro" id="IPR036849">
    <property type="entry name" value="Enolase-like_C_sf"/>
</dbReference>
<name>A0A0M5L1C2_9ACTN</name>
<reference evidence="4 5" key="1">
    <citation type="journal article" date="2015" name="Genome Announc.">
        <title>Complete Genome Sequences for Two Strains of a Novel Fastidious, Partially Acid-Fast, Gram-Positive Corynebacterineae Bacterium, Derived from Human Clinical Samples.</title>
        <authorList>
            <person name="Nicholson A.C."/>
            <person name="Bell M."/>
            <person name="Humrighouse B.W."/>
            <person name="McQuiston J.R."/>
        </authorList>
    </citation>
    <scope>NUCLEOTIDE SEQUENCE [LARGE SCALE GENOMIC DNA]</scope>
    <source>
        <strain evidence="4 5">X1698</strain>
    </source>
</reference>
<keyword evidence="1" id="KW-0474">Menaquinone biosynthesis</keyword>
<evidence type="ECO:0000259" key="3">
    <source>
        <dbReference type="SMART" id="SM00922"/>
    </source>
</evidence>
<feature type="domain" description="Mandelate racemase/muconate lactonizing enzyme C-terminal" evidence="3">
    <location>
        <begin position="106"/>
        <end position="210"/>
    </location>
</feature>
<dbReference type="CDD" id="cd03320">
    <property type="entry name" value="OSBS"/>
    <property type="match status" value="1"/>
</dbReference>
<dbReference type="RefSeq" id="WP_053961778.1">
    <property type="nucleotide sequence ID" value="NZ_CP012390.1"/>
</dbReference>
<evidence type="ECO:0000313" key="4">
    <source>
        <dbReference type="EMBL" id="ALE18829.1"/>
    </source>
</evidence>
<sequence length="355" mass="38129">MPADTPTSATFSVTPLPTLADLQERAFVVSLPMRVTFRGVNHREMLLFAGPAGWGEFGAFPEYGDEEAAHWLASGLEMAWLGPPPAVRTQIPVNGTIPALDVVTQQNTIRRLVQQDFAGVRTFKIKVAERGQSWADDVARVALVHHCAPSARLRVDANMGWTVAEARSILPRIVEAAGGSDFFDYAEQPCRTVSELVELHDTLAGSIPLAADESIRRATDPLRVIAAGAVDRVVVKAAPLGGPRALLRLASHIPYPLTVSSALDSAIGMNAGLAAAAALPVVADCGLGTGSFFTADVCEPHQLVDGHFPYRIAAPAPARLEELRAPVGREQWWRERLERCYPLATHLANVVTSPC</sequence>
<organism evidence="4 5">
    <name type="scientific">Lawsonella clevelandensis</name>
    <dbReference type="NCBI Taxonomy" id="1528099"/>
    <lineage>
        <taxon>Bacteria</taxon>
        <taxon>Bacillati</taxon>
        <taxon>Actinomycetota</taxon>
        <taxon>Actinomycetes</taxon>
        <taxon>Mycobacteriales</taxon>
        <taxon>Lawsonellaceae</taxon>
        <taxon>Lawsonella</taxon>
    </lineage>
</organism>
<dbReference type="AlphaFoldDB" id="A0A0M5L1C2"/>
<dbReference type="PANTHER" id="PTHR48073:SF2">
    <property type="entry name" value="O-SUCCINYLBENZOATE SYNTHASE"/>
    <property type="match status" value="1"/>
</dbReference>
<dbReference type="SUPFAM" id="SSF51604">
    <property type="entry name" value="Enolase C-terminal domain-like"/>
    <property type="match status" value="1"/>
</dbReference>
<dbReference type="EMBL" id="CP012390">
    <property type="protein sequence ID" value="ALE18829.1"/>
    <property type="molecule type" value="Genomic_DNA"/>
</dbReference>
<dbReference type="SMART" id="SM00922">
    <property type="entry name" value="MR_MLE"/>
    <property type="match status" value="1"/>
</dbReference>
<keyword evidence="2" id="KW-0479">Metal-binding</keyword>
<dbReference type="NCBIfam" id="NF002782">
    <property type="entry name" value="PRK02901.1"/>
    <property type="match status" value="1"/>
</dbReference>
<dbReference type="SFLD" id="SFLDF00009">
    <property type="entry name" value="o-succinylbenzoate_synthase"/>
    <property type="match status" value="1"/>
</dbReference>
<dbReference type="SFLD" id="SFLDS00001">
    <property type="entry name" value="Enolase"/>
    <property type="match status" value="1"/>
</dbReference>
<gene>
    <name evidence="4" type="ORF">AL705_03185</name>
</gene>
<evidence type="ECO:0000313" key="5">
    <source>
        <dbReference type="Proteomes" id="UP000068137"/>
    </source>
</evidence>
<dbReference type="PANTHER" id="PTHR48073">
    <property type="entry name" value="O-SUCCINYLBENZOATE SYNTHASE-RELATED"/>
    <property type="match status" value="1"/>
</dbReference>
<proteinExistence type="predicted"/>
<dbReference type="InterPro" id="IPR013342">
    <property type="entry name" value="Mandelate_racemase_C"/>
</dbReference>
<dbReference type="SFLD" id="SFLDG00180">
    <property type="entry name" value="muconate_cycloisomerase"/>
    <property type="match status" value="1"/>
</dbReference>
<protein>
    <recommendedName>
        <fullName evidence="3">Mandelate racemase/muconate lactonizing enzyme C-terminal domain-containing protein</fullName>
    </recommendedName>
</protein>
<dbReference type="Proteomes" id="UP000068137">
    <property type="component" value="Chromosome"/>
</dbReference>
<dbReference type="Pfam" id="PF13378">
    <property type="entry name" value="MR_MLE_C"/>
    <property type="match status" value="1"/>
</dbReference>
<dbReference type="Pfam" id="PF18374">
    <property type="entry name" value="Enolase_like_N"/>
    <property type="match status" value="1"/>
</dbReference>
<dbReference type="GO" id="GO:0009234">
    <property type="term" value="P:menaquinone biosynthetic process"/>
    <property type="evidence" value="ECO:0007669"/>
    <property type="project" value="UniProtKB-KW"/>
</dbReference>
<dbReference type="InterPro" id="IPR029065">
    <property type="entry name" value="Enolase_C-like"/>
</dbReference>
<dbReference type="OrthoDB" id="3725747at2"/>
<dbReference type="GO" id="GO:0046872">
    <property type="term" value="F:metal ion binding"/>
    <property type="evidence" value="ECO:0007669"/>
    <property type="project" value="UniProtKB-KW"/>
</dbReference>
<dbReference type="KEGG" id="cbq:AL705_03185"/>
<dbReference type="Gene3D" id="3.20.20.120">
    <property type="entry name" value="Enolase-like C-terminal domain"/>
    <property type="match status" value="1"/>
</dbReference>
<accession>A0A0M5L1C2</accession>
<dbReference type="STRING" id="1528099.AL705_03185"/>
<dbReference type="PATRIC" id="fig|1562462.4.peg.647"/>
<evidence type="ECO:0000256" key="2">
    <source>
        <dbReference type="ARBA" id="ARBA00022723"/>
    </source>
</evidence>
<evidence type="ECO:0000256" key="1">
    <source>
        <dbReference type="ARBA" id="ARBA00022428"/>
    </source>
</evidence>